<accession>A0A1Y0L1Z5</accession>
<gene>
    <name evidence="1" type="ORF">SCLAR_v1c08170</name>
</gene>
<proteinExistence type="predicted"/>
<dbReference type="AlphaFoldDB" id="A0A1Y0L1Z5"/>
<organism evidence="1 2">
    <name type="scientific">Spiroplasma clarkii</name>
    <dbReference type="NCBI Taxonomy" id="2139"/>
    <lineage>
        <taxon>Bacteria</taxon>
        <taxon>Bacillati</taxon>
        <taxon>Mycoplasmatota</taxon>
        <taxon>Mollicutes</taxon>
        <taxon>Entomoplasmatales</taxon>
        <taxon>Spiroplasmataceae</taxon>
        <taxon>Spiroplasma</taxon>
    </lineage>
</organism>
<dbReference type="Proteomes" id="UP000231179">
    <property type="component" value="Chromosome"/>
</dbReference>
<keyword evidence="2" id="KW-1185">Reference proteome</keyword>
<reference evidence="1 2" key="1">
    <citation type="submission" date="2017-11" db="EMBL/GenBank/DDBJ databases">
        <title>Complete genome sequence of Spiroplasma clarkii CN-5 (DSM 19994).</title>
        <authorList>
            <person name="Tsai Y.-M."/>
            <person name="Chang A."/>
            <person name="Lo W.-S."/>
            <person name="Kuo C.-H."/>
        </authorList>
    </citation>
    <scope>NUCLEOTIDE SEQUENCE [LARGE SCALE GENOMIC DNA]</scope>
    <source>
        <strain evidence="1 2">CN-5</strain>
    </source>
</reference>
<name>A0A1Y0L1Z5_9MOLU</name>
<evidence type="ECO:0000313" key="2">
    <source>
        <dbReference type="Proteomes" id="UP000231179"/>
    </source>
</evidence>
<protein>
    <submittedName>
        <fullName evidence="1">Uncharacterized protein</fullName>
    </submittedName>
</protein>
<evidence type="ECO:0000313" key="1">
    <source>
        <dbReference type="EMBL" id="ATX71129.1"/>
    </source>
</evidence>
<dbReference type="EMBL" id="CP024870">
    <property type="protein sequence ID" value="ATX71129.1"/>
    <property type="molecule type" value="Genomic_DNA"/>
</dbReference>
<dbReference type="KEGG" id="scla:SCLARK_001198"/>
<sequence>MNNDVIANLKFLDRYQSNSELIISKINLDDIKDTYSCDSKFIIECKSKIDLNNLNVVDLYNTKKIYTEENKVVFVMGQHAVKMKKAFTEYVTDKKIVNLKMS</sequence>
<dbReference type="RefSeq" id="WP_100254671.1">
    <property type="nucleotide sequence ID" value="NZ_CP015819.1"/>
</dbReference>